<evidence type="ECO:0000256" key="7">
    <source>
        <dbReference type="ARBA" id="ARBA00022737"/>
    </source>
</evidence>
<feature type="compositionally biased region" description="Basic and acidic residues" evidence="13">
    <location>
        <begin position="98"/>
        <end position="107"/>
    </location>
</feature>
<evidence type="ECO:0000256" key="11">
    <source>
        <dbReference type="ARBA" id="ARBA00023291"/>
    </source>
</evidence>
<dbReference type="PROSITE" id="PS51379">
    <property type="entry name" value="4FE4S_FER_2"/>
    <property type="match status" value="1"/>
</dbReference>
<proteinExistence type="predicted"/>
<evidence type="ECO:0000259" key="14">
    <source>
        <dbReference type="PROSITE" id="PS51379"/>
    </source>
</evidence>
<dbReference type="Pfam" id="PF25160">
    <property type="entry name" value="LdpA_Fe-S-bd"/>
    <property type="match status" value="1"/>
</dbReference>
<evidence type="ECO:0000256" key="2">
    <source>
        <dbReference type="ARBA" id="ARBA00003532"/>
    </source>
</evidence>
<evidence type="ECO:0000313" key="15">
    <source>
        <dbReference type="EMBL" id="MDT0483430.1"/>
    </source>
</evidence>
<evidence type="ECO:0000256" key="13">
    <source>
        <dbReference type="SAM" id="MobiDB-lite"/>
    </source>
</evidence>
<keyword evidence="4 12" id="KW-0813">Transport</keyword>
<dbReference type="SUPFAM" id="SSF54862">
    <property type="entry name" value="4Fe-4S ferredoxins"/>
    <property type="match status" value="1"/>
</dbReference>
<dbReference type="InterPro" id="IPR000813">
    <property type="entry name" value="7Fe_ferredoxin"/>
</dbReference>
<evidence type="ECO:0000256" key="12">
    <source>
        <dbReference type="RuleBase" id="RU365098"/>
    </source>
</evidence>
<keyword evidence="10 12" id="KW-0411">Iron-sulfur</keyword>
<dbReference type="PANTHER" id="PTHR42859">
    <property type="entry name" value="OXIDOREDUCTASE"/>
    <property type="match status" value="1"/>
</dbReference>
<comment type="function">
    <text evidence="2 12">Ferredoxins are iron-sulfur proteins that transfer electrons in a wide variety of metabolic reactions.</text>
</comment>
<name>A0ABU2VDV6_9ACTN</name>
<keyword evidence="9 12" id="KW-0408">Iron</keyword>
<protein>
    <recommendedName>
        <fullName evidence="3 12">Ferredoxin</fullName>
    </recommendedName>
</protein>
<dbReference type="InterPro" id="IPR057431">
    <property type="entry name" value="LdpA_Fe-S-bd"/>
</dbReference>
<dbReference type="PRINTS" id="PR00354">
    <property type="entry name" value="7FE8SFRDOXIN"/>
</dbReference>
<feature type="domain" description="4Fe-4S ferredoxin-type" evidence="14">
    <location>
        <begin position="31"/>
        <end position="60"/>
    </location>
</feature>
<keyword evidence="11 12" id="KW-0003">3Fe-4S</keyword>
<reference evidence="16" key="1">
    <citation type="submission" date="2023-07" db="EMBL/GenBank/DDBJ databases">
        <title>30 novel species of actinomycetes from the DSMZ collection.</title>
        <authorList>
            <person name="Nouioui I."/>
        </authorList>
    </citation>
    <scope>NUCLEOTIDE SEQUENCE [LARGE SCALE GENOMIC DNA]</scope>
    <source>
        <strain evidence="16">DSM 41640</strain>
    </source>
</reference>
<feature type="region of interest" description="Disordered" evidence="13">
    <location>
        <begin position="87"/>
        <end position="107"/>
    </location>
</feature>
<evidence type="ECO:0000256" key="5">
    <source>
        <dbReference type="ARBA" id="ARBA00022485"/>
    </source>
</evidence>
<keyword evidence="5 12" id="KW-0004">4Fe-4S</keyword>
<dbReference type="InterPro" id="IPR054830">
    <property type="entry name" value="FdxA_Actino"/>
</dbReference>
<dbReference type="Proteomes" id="UP001183824">
    <property type="component" value="Unassembled WGS sequence"/>
</dbReference>
<keyword evidence="6 12" id="KW-0479">Metal-binding</keyword>
<dbReference type="InterPro" id="IPR017900">
    <property type="entry name" value="4Fe4S_Fe_S_CS"/>
</dbReference>
<evidence type="ECO:0000256" key="6">
    <source>
        <dbReference type="ARBA" id="ARBA00022723"/>
    </source>
</evidence>
<dbReference type="InterPro" id="IPR050294">
    <property type="entry name" value="RnfB_subfamily"/>
</dbReference>
<evidence type="ECO:0000256" key="10">
    <source>
        <dbReference type="ARBA" id="ARBA00023014"/>
    </source>
</evidence>
<evidence type="ECO:0000256" key="1">
    <source>
        <dbReference type="ARBA" id="ARBA00001966"/>
    </source>
</evidence>
<keyword evidence="8 12" id="KW-0249">Electron transport</keyword>
<evidence type="ECO:0000313" key="16">
    <source>
        <dbReference type="Proteomes" id="UP001183824"/>
    </source>
</evidence>
<comment type="cofactor">
    <cofactor evidence="12">
        <name>[3Fe-4S] cluster</name>
        <dbReference type="ChEBI" id="CHEBI:21137"/>
    </cofactor>
    <text evidence="12">Binds 1 [3Fe-4S] cluster.</text>
</comment>
<dbReference type="PANTHER" id="PTHR42859:SF2">
    <property type="entry name" value="FERREDOXIN"/>
    <property type="match status" value="1"/>
</dbReference>
<accession>A0ABU2VDV6</accession>
<organism evidence="15 16">
    <name type="scientific">Streptomyces doebereineriae</name>
    <dbReference type="NCBI Taxonomy" id="3075528"/>
    <lineage>
        <taxon>Bacteria</taxon>
        <taxon>Bacillati</taxon>
        <taxon>Actinomycetota</taxon>
        <taxon>Actinomycetes</taxon>
        <taxon>Kitasatosporales</taxon>
        <taxon>Streptomycetaceae</taxon>
        <taxon>Streptomyces</taxon>
    </lineage>
</organism>
<dbReference type="Gene3D" id="3.30.70.20">
    <property type="match status" value="1"/>
</dbReference>
<comment type="cofactor">
    <cofactor evidence="1 12">
        <name>[4Fe-4S] cluster</name>
        <dbReference type="ChEBI" id="CHEBI:49883"/>
    </cofactor>
</comment>
<evidence type="ECO:0000256" key="3">
    <source>
        <dbReference type="ARBA" id="ARBA00013529"/>
    </source>
</evidence>
<evidence type="ECO:0000256" key="9">
    <source>
        <dbReference type="ARBA" id="ARBA00023004"/>
    </source>
</evidence>
<dbReference type="PROSITE" id="PS00198">
    <property type="entry name" value="4FE4S_FER_1"/>
    <property type="match status" value="1"/>
</dbReference>
<dbReference type="EMBL" id="JAVREZ010000008">
    <property type="protein sequence ID" value="MDT0483430.1"/>
    <property type="molecule type" value="Genomic_DNA"/>
</dbReference>
<evidence type="ECO:0000256" key="4">
    <source>
        <dbReference type="ARBA" id="ARBA00022448"/>
    </source>
</evidence>
<gene>
    <name evidence="15" type="ORF">RNB18_25020</name>
</gene>
<dbReference type="InterPro" id="IPR017896">
    <property type="entry name" value="4Fe4S_Fe-S-bd"/>
</dbReference>
<keyword evidence="16" id="KW-1185">Reference proteome</keyword>
<comment type="caution">
    <text evidence="15">The sequence shown here is derived from an EMBL/GenBank/DDBJ whole genome shotgun (WGS) entry which is preliminary data.</text>
</comment>
<keyword evidence="7" id="KW-0677">Repeat</keyword>
<sequence>MPYVITQACLDVMDKSCMEECPADCIYEGDRMLYIQPDECVECGRCEPVCPQISIFHHEDLPAEAEQSQRVNAEFFTLEIAGAEPLGSPGGARKVGRVGRDHPEVGA</sequence>
<dbReference type="NCBIfam" id="NF045480">
    <property type="entry name" value="FdxA_Actino"/>
    <property type="match status" value="1"/>
</dbReference>
<evidence type="ECO:0000256" key="8">
    <source>
        <dbReference type="ARBA" id="ARBA00022982"/>
    </source>
</evidence>